<feature type="region of interest" description="Disordered" evidence="8">
    <location>
        <begin position="479"/>
        <end position="501"/>
    </location>
</feature>
<dbReference type="AlphaFoldDB" id="A0A9W9ENG8"/>
<dbReference type="PROSITE" id="PS51192">
    <property type="entry name" value="HELICASE_ATP_BIND_1"/>
    <property type="match status" value="1"/>
</dbReference>
<evidence type="ECO:0000256" key="7">
    <source>
        <dbReference type="ARBA" id="ARBA00034808"/>
    </source>
</evidence>
<dbReference type="GO" id="GO:0003677">
    <property type="term" value="F:DNA binding"/>
    <property type="evidence" value="ECO:0007669"/>
    <property type="project" value="UniProtKB-KW"/>
</dbReference>
<dbReference type="GeneID" id="81361221"/>
<keyword evidence="12" id="KW-1185">Reference proteome</keyword>
<comment type="similarity">
    <text evidence="1">Belongs to the helicase family. RecQ subfamily.</text>
</comment>
<keyword evidence="3" id="KW-0067">ATP-binding</keyword>
<dbReference type="GO" id="GO:0043138">
    <property type="term" value="F:3'-5' DNA helicase activity"/>
    <property type="evidence" value="ECO:0007669"/>
    <property type="project" value="UniProtKB-EC"/>
</dbReference>
<dbReference type="PROSITE" id="PS51194">
    <property type="entry name" value="HELICASE_CTER"/>
    <property type="match status" value="1"/>
</dbReference>
<dbReference type="EMBL" id="JAPQKI010000010">
    <property type="protein sequence ID" value="KAJ5084980.1"/>
    <property type="molecule type" value="Genomic_DNA"/>
</dbReference>
<dbReference type="InterPro" id="IPR014001">
    <property type="entry name" value="Helicase_ATP-bd"/>
</dbReference>
<feature type="region of interest" description="Disordered" evidence="8">
    <location>
        <begin position="1"/>
        <end position="31"/>
    </location>
</feature>
<proteinExistence type="inferred from homology"/>
<dbReference type="SMART" id="SM00487">
    <property type="entry name" value="DEXDc"/>
    <property type="match status" value="1"/>
</dbReference>
<dbReference type="InterPro" id="IPR011545">
    <property type="entry name" value="DEAD/DEAH_box_helicase_dom"/>
</dbReference>
<comment type="catalytic activity">
    <reaction evidence="6">
        <text>Couples ATP hydrolysis with the unwinding of duplex DNA by translocating in the 3'-5' direction.</text>
        <dbReference type="EC" id="5.6.2.4"/>
    </reaction>
</comment>
<dbReference type="RefSeq" id="XP_056469658.1">
    <property type="nucleotide sequence ID" value="XM_056622242.1"/>
</dbReference>
<reference evidence="11" key="1">
    <citation type="submission" date="2022-11" db="EMBL/GenBank/DDBJ databases">
        <authorList>
            <person name="Petersen C."/>
        </authorList>
    </citation>
    <scope>NUCLEOTIDE SEQUENCE</scope>
    <source>
        <strain evidence="11">IBT 30761</strain>
    </source>
</reference>
<evidence type="ECO:0000313" key="12">
    <source>
        <dbReference type="Proteomes" id="UP001149074"/>
    </source>
</evidence>
<dbReference type="Gene3D" id="3.40.50.300">
    <property type="entry name" value="P-loop containing nucleotide triphosphate hydrolases"/>
    <property type="match status" value="2"/>
</dbReference>
<name>A0A9W9ENG8_9EURO</name>
<comment type="caution">
    <text evidence="11">The sequence shown here is derived from an EMBL/GenBank/DDBJ whole genome shotgun (WGS) entry which is preliminary data.</text>
</comment>
<dbReference type="InterPro" id="IPR027417">
    <property type="entry name" value="P-loop_NTPase"/>
</dbReference>
<reference evidence="11" key="2">
    <citation type="journal article" date="2023" name="IMA Fungus">
        <title>Comparative genomic study of the Penicillium genus elucidates a diverse pangenome and 15 lateral gene transfer events.</title>
        <authorList>
            <person name="Petersen C."/>
            <person name="Sorensen T."/>
            <person name="Nielsen M.R."/>
            <person name="Sondergaard T.E."/>
            <person name="Sorensen J.L."/>
            <person name="Fitzpatrick D.A."/>
            <person name="Frisvad J.C."/>
            <person name="Nielsen K.L."/>
        </authorList>
    </citation>
    <scope>NUCLEOTIDE SEQUENCE</scope>
    <source>
        <strain evidence="11">IBT 30761</strain>
    </source>
</reference>
<dbReference type="SMART" id="SM00490">
    <property type="entry name" value="HELICc"/>
    <property type="match status" value="1"/>
</dbReference>
<evidence type="ECO:0000256" key="4">
    <source>
        <dbReference type="ARBA" id="ARBA00023125"/>
    </source>
</evidence>
<dbReference type="PANTHER" id="PTHR13710:SF105">
    <property type="entry name" value="ATP-DEPENDENT DNA HELICASE Q1"/>
    <property type="match status" value="1"/>
</dbReference>
<dbReference type="GO" id="GO:0009378">
    <property type="term" value="F:four-way junction helicase activity"/>
    <property type="evidence" value="ECO:0007669"/>
    <property type="project" value="TreeGrafter"/>
</dbReference>
<dbReference type="GO" id="GO:0006281">
    <property type="term" value="P:DNA repair"/>
    <property type="evidence" value="ECO:0007669"/>
    <property type="project" value="TreeGrafter"/>
</dbReference>
<accession>A0A9W9ENG8</accession>
<sequence>MARPKARKPPSFQARACRKSPSSTAGPCHEQASLDKWLNSGNTTHHSASVVKAQKIIREAEEKGEKEQNAAIIAAIEGIYTFSPWDGQREALRHLVFLRKDMILIAKTSFGKSMLLQAVSLLLEKAITLIVLPLNQIGIEQTEYIRNLGGRPCFLNVDTMSAELLEAVKAAKYTHVLLSPELAIGDKFHAVATHPRFRERLRLVAVDEAHLVAHWGRAFRTEYARMHQLRALLGRKVPWFACSATLDQATLETVKHGCGFLPDVKVQRTSINRPELVLRLGKIPRNKRRAYSALRFLFKQGEVLHAARDTAHLNIPKTVVFFDTRDETSSALMKCREWLEMSDKHQYTSQQAQSTIRVFHRNTPQHDKERIVAEFRHLALESSVRVIFATEALGIGVNLPDIRRVVLYGIPRGHHPAVPWQRGGRGSRDGQDGETILLVDEWAFGPRDEAAAQRYARQSKAQGLRQETCAMGVTEELNRGSAEELHDEETPEQEQSAICSSDKERRERLPAFWYNLINASTCIRQQFLDFFEEPKDGDNPTRKERCCSYCNPDFTIEDLDQYYLYSEKGPSYTKKRKLIADDLEKWAWCKSHEVLRKDGLILDACNILTKDQRVELARYAHQTLTKDDLFDRLGLWHWCGRFDQSLFEELRKAYCTHGSSSQTPAEQLGQYTWLRISYSWDRYAHHAVLTVKMQTPAKTMRILDDPSQFSEYSNLTWSSAPTPDSIRQPTPSDNIFVPPWIDTDIPSQDYMDSTPASATPVRKRRALSGVSGNRRPRRCPEGVNKK</sequence>
<evidence type="ECO:0000256" key="1">
    <source>
        <dbReference type="ARBA" id="ARBA00005446"/>
    </source>
</evidence>
<evidence type="ECO:0000256" key="5">
    <source>
        <dbReference type="ARBA" id="ARBA00023235"/>
    </source>
</evidence>
<gene>
    <name evidence="11" type="ORF">N7532_009751</name>
</gene>
<protein>
    <recommendedName>
        <fullName evidence="7">DNA 3'-5' helicase</fullName>
        <ecNumber evidence="7">5.6.2.4</ecNumber>
    </recommendedName>
</protein>
<feature type="domain" description="Helicase C-terminal" evidence="10">
    <location>
        <begin position="307"/>
        <end position="481"/>
    </location>
</feature>
<dbReference type="Pfam" id="PF00270">
    <property type="entry name" value="DEAD"/>
    <property type="match status" value="1"/>
</dbReference>
<feature type="domain" description="Helicase ATP-binding" evidence="9">
    <location>
        <begin position="93"/>
        <end position="264"/>
    </location>
</feature>
<dbReference type="SUPFAM" id="SSF52540">
    <property type="entry name" value="P-loop containing nucleoside triphosphate hydrolases"/>
    <property type="match status" value="1"/>
</dbReference>
<evidence type="ECO:0000313" key="11">
    <source>
        <dbReference type="EMBL" id="KAJ5084980.1"/>
    </source>
</evidence>
<dbReference type="GO" id="GO:0005524">
    <property type="term" value="F:ATP binding"/>
    <property type="evidence" value="ECO:0007669"/>
    <property type="project" value="UniProtKB-KW"/>
</dbReference>
<organism evidence="11 12">
    <name type="scientific">Penicillium argentinense</name>
    <dbReference type="NCBI Taxonomy" id="1131581"/>
    <lineage>
        <taxon>Eukaryota</taxon>
        <taxon>Fungi</taxon>
        <taxon>Dikarya</taxon>
        <taxon>Ascomycota</taxon>
        <taxon>Pezizomycotina</taxon>
        <taxon>Eurotiomycetes</taxon>
        <taxon>Eurotiomycetidae</taxon>
        <taxon>Eurotiales</taxon>
        <taxon>Aspergillaceae</taxon>
        <taxon>Penicillium</taxon>
    </lineage>
</organism>
<dbReference type="OrthoDB" id="4507197at2759"/>
<evidence type="ECO:0000259" key="10">
    <source>
        <dbReference type="PROSITE" id="PS51194"/>
    </source>
</evidence>
<keyword evidence="5" id="KW-0413">Isomerase</keyword>
<dbReference type="EC" id="5.6.2.4" evidence="7"/>
<evidence type="ECO:0000256" key="8">
    <source>
        <dbReference type="SAM" id="MobiDB-lite"/>
    </source>
</evidence>
<keyword evidence="4" id="KW-0238">DNA-binding</keyword>
<dbReference type="InterPro" id="IPR001650">
    <property type="entry name" value="Helicase_C-like"/>
</dbReference>
<evidence type="ECO:0000256" key="6">
    <source>
        <dbReference type="ARBA" id="ARBA00034617"/>
    </source>
</evidence>
<evidence type="ECO:0000259" key="9">
    <source>
        <dbReference type="PROSITE" id="PS51192"/>
    </source>
</evidence>
<evidence type="ECO:0000256" key="2">
    <source>
        <dbReference type="ARBA" id="ARBA00022741"/>
    </source>
</evidence>
<evidence type="ECO:0000256" key="3">
    <source>
        <dbReference type="ARBA" id="ARBA00022840"/>
    </source>
</evidence>
<dbReference type="GO" id="GO:0005694">
    <property type="term" value="C:chromosome"/>
    <property type="evidence" value="ECO:0007669"/>
    <property type="project" value="TreeGrafter"/>
</dbReference>
<dbReference type="GO" id="GO:0005737">
    <property type="term" value="C:cytoplasm"/>
    <property type="evidence" value="ECO:0007669"/>
    <property type="project" value="TreeGrafter"/>
</dbReference>
<dbReference type="Proteomes" id="UP001149074">
    <property type="component" value="Unassembled WGS sequence"/>
</dbReference>
<keyword evidence="2" id="KW-0547">Nucleotide-binding</keyword>
<dbReference type="PANTHER" id="PTHR13710">
    <property type="entry name" value="DNA HELICASE RECQ FAMILY MEMBER"/>
    <property type="match status" value="1"/>
</dbReference>
<feature type="region of interest" description="Disordered" evidence="8">
    <location>
        <begin position="746"/>
        <end position="786"/>
    </location>
</feature>
<dbReference type="GO" id="GO:0006310">
    <property type="term" value="P:DNA recombination"/>
    <property type="evidence" value="ECO:0007669"/>
    <property type="project" value="TreeGrafter"/>
</dbReference>
<dbReference type="Pfam" id="PF00271">
    <property type="entry name" value="Helicase_C"/>
    <property type="match status" value="1"/>
</dbReference>